<gene>
    <name evidence="3" type="ORF">LCGC14_2642880</name>
    <name evidence="2" type="ORF">LCGC14_2991070</name>
</gene>
<evidence type="ECO:0000313" key="2">
    <source>
        <dbReference type="EMBL" id="KKK63759.1"/>
    </source>
</evidence>
<evidence type="ECO:0000313" key="3">
    <source>
        <dbReference type="EMBL" id="KKK98427.1"/>
    </source>
</evidence>
<organism evidence="3">
    <name type="scientific">marine sediment metagenome</name>
    <dbReference type="NCBI Taxonomy" id="412755"/>
    <lineage>
        <taxon>unclassified sequences</taxon>
        <taxon>metagenomes</taxon>
        <taxon>ecological metagenomes</taxon>
    </lineage>
</organism>
<proteinExistence type="predicted"/>
<evidence type="ECO:0000256" key="1">
    <source>
        <dbReference type="SAM" id="MobiDB-lite"/>
    </source>
</evidence>
<accession>A0A0F8ZWZ9</accession>
<dbReference type="EMBL" id="LAZR01061348">
    <property type="protein sequence ID" value="KKK63759.1"/>
    <property type="molecule type" value="Genomic_DNA"/>
</dbReference>
<comment type="caution">
    <text evidence="3">The sequence shown here is derived from an EMBL/GenBank/DDBJ whole genome shotgun (WGS) entry which is preliminary data.</text>
</comment>
<dbReference type="AlphaFoldDB" id="A0A0F8ZWZ9"/>
<sequence length="21" mass="2433">CGLDDIREAVMYPRTPERLTP</sequence>
<protein>
    <submittedName>
        <fullName evidence="3">Uncharacterized protein</fullName>
    </submittedName>
</protein>
<dbReference type="EMBL" id="LAZR01045623">
    <property type="protein sequence ID" value="KKK98427.1"/>
    <property type="molecule type" value="Genomic_DNA"/>
</dbReference>
<name>A0A0F8ZWZ9_9ZZZZ</name>
<feature type="region of interest" description="Disordered" evidence="1">
    <location>
        <begin position="1"/>
        <end position="21"/>
    </location>
</feature>
<feature type="non-terminal residue" evidence="3">
    <location>
        <position position="1"/>
    </location>
</feature>
<reference evidence="3" key="1">
    <citation type="journal article" date="2015" name="Nature">
        <title>Complex archaea that bridge the gap between prokaryotes and eukaryotes.</title>
        <authorList>
            <person name="Spang A."/>
            <person name="Saw J.H."/>
            <person name="Jorgensen S.L."/>
            <person name="Zaremba-Niedzwiedzka K."/>
            <person name="Martijn J."/>
            <person name="Lind A.E."/>
            <person name="van Eijk R."/>
            <person name="Schleper C."/>
            <person name="Guy L."/>
            <person name="Ettema T.J."/>
        </authorList>
    </citation>
    <scope>NUCLEOTIDE SEQUENCE</scope>
</reference>